<keyword evidence="3" id="KW-0813">Transport</keyword>
<dbReference type="HOGENOM" id="CLU_250796_0_0_1"/>
<evidence type="ECO:0000313" key="17">
    <source>
        <dbReference type="Proteomes" id="UP000053617"/>
    </source>
</evidence>
<dbReference type="GO" id="GO:0030126">
    <property type="term" value="C:COPI vesicle coat"/>
    <property type="evidence" value="ECO:0007669"/>
    <property type="project" value="InterPro"/>
</dbReference>
<dbReference type="InterPro" id="IPR016460">
    <property type="entry name" value="COPB1"/>
</dbReference>
<dbReference type="STRING" id="1442369.A0A0D2GMS4"/>
<feature type="region of interest" description="Disordered" evidence="11">
    <location>
        <begin position="1215"/>
        <end position="1237"/>
    </location>
</feature>
<dbReference type="GO" id="GO:0005198">
    <property type="term" value="F:structural molecule activity"/>
    <property type="evidence" value="ECO:0007669"/>
    <property type="project" value="InterPro"/>
</dbReference>
<evidence type="ECO:0000256" key="12">
    <source>
        <dbReference type="SAM" id="Phobius"/>
    </source>
</evidence>
<dbReference type="PANTHER" id="PTHR10635:SF0">
    <property type="entry name" value="COATOMER SUBUNIT BETA"/>
    <property type="match status" value="1"/>
</dbReference>
<dbReference type="GO" id="GO:0006891">
    <property type="term" value="P:intra-Golgi vesicle-mediated transport"/>
    <property type="evidence" value="ECO:0007669"/>
    <property type="project" value="TreeGrafter"/>
</dbReference>
<dbReference type="InterPro" id="IPR029446">
    <property type="entry name" value="COPB1_appendage_platform_dom"/>
</dbReference>
<accession>A0A0D2GMS4</accession>
<dbReference type="InterPro" id="IPR016024">
    <property type="entry name" value="ARM-type_fold"/>
</dbReference>
<feature type="transmembrane region" description="Helical" evidence="12">
    <location>
        <begin position="1440"/>
        <end position="1459"/>
    </location>
</feature>
<feature type="region of interest" description="Disordered" evidence="11">
    <location>
        <begin position="494"/>
        <end position="519"/>
    </location>
</feature>
<evidence type="ECO:0000259" key="14">
    <source>
        <dbReference type="Pfam" id="PF07718"/>
    </source>
</evidence>
<dbReference type="Pfam" id="PF14806">
    <property type="entry name" value="Coatomer_b_Cpla"/>
    <property type="match status" value="1"/>
</dbReference>
<dbReference type="InterPro" id="IPR002553">
    <property type="entry name" value="Clathrin/coatomer_adapt-like_N"/>
</dbReference>
<evidence type="ECO:0000259" key="15">
    <source>
        <dbReference type="Pfam" id="PF14806"/>
    </source>
</evidence>
<evidence type="ECO:0000256" key="4">
    <source>
        <dbReference type="ARBA" id="ARBA00022490"/>
    </source>
</evidence>
<evidence type="ECO:0000256" key="6">
    <source>
        <dbReference type="ARBA" id="ARBA00022892"/>
    </source>
</evidence>
<dbReference type="InterPro" id="IPR011710">
    <property type="entry name" value="Coatomer_bsu_C"/>
</dbReference>
<dbReference type="GeneID" id="25299146"/>
<comment type="subcellular location">
    <subcellularLocation>
        <location evidence="2">Cytoplasmic vesicle</location>
        <location evidence="2">COPI-coated vesicle membrane</location>
        <topology evidence="2">Peripheral membrane protein</topology>
        <orientation evidence="2">Cytoplasmic side</orientation>
    </subcellularLocation>
    <subcellularLocation>
        <location evidence="1">Golgi apparatus membrane</location>
        <topology evidence="1">Peripheral membrane protein</topology>
        <orientation evidence="1">Cytoplasmic side</orientation>
    </subcellularLocation>
</comment>
<dbReference type="PANTHER" id="PTHR10635">
    <property type="entry name" value="COATOMER SUBUNIT BETA"/>
    <property type="match status" value="1"/>
</dbReference>
<keyword evidence="17" id="KW-1185">Reference proteome</keyword>
<dbReference type="GO" id="GO:0006888">
    <property type="term" value="P:endoplasmic reticulum to Golgi vesicle-mediated transport"/>
    <property type="evidence" value="ECO:0007669"/>
    <property type="project" value="TreeGrafter"/>
</dbReference>
<dbReference type="Pfam" id="PF07718">
    <property type="entry name" value="Coatamer_beta_C"/>
    <property type="match status" value="1"/>
</dbReference>
<evidence type="ECO:0000256" key="7">
    <source>
        <dbReference type="ARBA" id="ARBA00022927"/>
    </source>
</evidence>
<keyword evidence="9 12" id="KW-0472">Membrane</keyword>
<feature type="domain" description="Coatomer beta subunit C-terminal" evidence="14">
    <location>
        <begin position="681"/>
        <end position="816"/>
    </location>
</feature>
<dbReference type="FunFam" id="1.25.10.10:FF:000260">
    <property type="entry name" value="Coatomer subunit beta"/>
    <property type="match status" value="1"/>
</dbReference>
<keyword evidence="8" id="KW-0333">Golgi apparatus</keyword>
<dbReference type="VEuPathDB" id="FungiDB:Z518_11075"/>
<keyword evidence="12" id="KW-0812">Transmembrane</keyword>
<dbReference type="RefSeq" id="XP_013266799.1">
    <property type="nucleotide sequence ID" value="XM_013411345.1"/>
</dbReference>
<evidence type="ECO:0000256" key="8">
    <source>
        <dbReference type="ARBA" id="ARBA00023034"/>
    </source>
</evidence>
<proteinExistence type="predicted"/>
<name>A0A0D2GMS4_9EURO</name>
<reference evidence="16 17" key="1">
    <citation type="submission" date="2015-01" db="EMBL/GenBank/DDBJ databases">
        <title>The Genome Sequence of Rhinocladiella mackenzie CBS 650.93.</title>
        <authorList>
            <consortium name="The Broad Institute Genomics Platform"/>
            <person name="Cuomo C."/>
            <person name="de Hoog S."/>
            <person name="Gorbushina A."/>
            <person name="Stielow B."/>
            <person name="Teixiera M."/>
            <person name="Abouelleil A."/>
            <person name="Chapman S.B."/>
            <person name="Priest M."/>
            <person name="Young S.K."/>
            <person name="Wortman J."/>
            <person name="Nusbaum C."/>
            <person name="Birren B."/>
        </authorList>
    </citation>
    <scope>NUCLEOTIDE SEQUENCE [LARGE SCALE GENOMIC DNA]</scope>
    <source>
        <strain evidence="16 17">CBS 650.93</strain>
    </source>
</reference>
<dbReference type="Gene3D" id="1.25.10.10">
    <property type="entry name" value="Leucine-rich Repeat Variant"/>
    <property type="match status" value="1"/>
</dbReference>
<evidence type="ECO:0000313" key="16">
    <source>
        <dbReference type="EMBL" id="KIW99662.1"/>
    </source>
</evidence>
<dbReference type="InterPro" id="IPR011989">
    <property type="entry name" value="ARM-like"/>
</dbReference>
<dbReference type="EMBL" id="KN847485">
    <property type="protein sequence ID" value="KIW99662.1"/>
    <property type="molecule type" value="Genomic_DNA"/>
</dbReference>
<gene>
    <name evidence="16" type="ORF">Z518_11075</name>
</gene>
<dbReference type="GO" id="GO:0006886">
    <property type="term" value="P:intracellular protein transport"/>
    <property type="evidence" value="ECO:0007669"/>
    <property type="project" value="InterPro"/>
</dbReference>
<keyword evidence="5" id="KW-0677">Repeat</keyword>
<dbReference type="SUPFAM" id="SSF48371">
    <property type="entry name" value="ARM repeat"/>
    <property type="match status" value="1"/>
</dbReference>
<keyword evidence="10" id="KW-0968">Cytoplasmic vesicle</keyword>
<keyword evidence="12" id="KW-1133">Transmembrane helix</keyword>
<sequence length="1460" mass="158814">MATFLDNSYSLVHLDNTADQPSQQDLKTQLEKGTDETKLDTMRRILTVMLNGDPMPNLLMHIIRFVMPSKSKPLKKLLYFYYEICPKLDVNGKLKQEMILVCNGIRNDLQHPNEFVRGNTLRFLSKLREPELIEPLLSAAQTCLDHRHAYVRKNAVWALASVYQHAQHLIPDAPEMLHVFLAGESDTTCKRNAFAALMTISHDKALEYLTGVLDGIPNADELLQLVELEFIRKDAVQNQANKARYLRLIFDLLEANTSTVIYEAATSLTSLTSNPVAVKAAAGKLIELSIKEADNNVKLIVLDRVDQLRRRNGGVLDDLTMEILRVLSSPDLDVRRKALGIALEMVSSKNVQEIVMLLKKELSKTVVEQYEKNSEYRQLLIQSIHQCAIKFSEIAASVVDVLMDFIVDFNNSSAVDVISFVKEVVEKFPKLRSSIVERLVSTLGEVRAGKVYRGSLWVIGEYSLQENDIKEAWKRIRASLGEIPILASEQRLLDEQSREDGEPKEQVNGHAAAKPVSSGSRKILADGTYATETALTSDSAAKARLEAVKAAQKPPLRQLILDGDYYLATVLSSTLTKLVMRHSEISPDQARTNALRAEAMLIMISIIRVGQSDFVKAHIDEDSVDRIMSCVRALAEFTERKELETSFLDDTRKAFRAMVQAEEKKRAAKEAVEKAKTAVQVDDVLSIRQLAKKSAGDGTDEMELDLEKATGGDTSFEDLSSKLSRVVQLTGFSDPVYAEAYVKVHQFDIILDVLLVNQTHETLQNLSVEFATLGDLKVVERPTTHNLGPQDFLNVQSTIKVSSTDTGVIFGNVVYDSPSGTDTHVVILNDVHADIMDYIQPATCSESAFRTMWTEFEWENKVNINSTATTKTLREFLDRLMKSTNMTCLTPDAGLRGDCQFLSANLYARSVFGEDALANLSVEKTADNSIVGFIRIRSRSQGLALTHPISHAPSRLRDLSSCSNPESMAPWLRLAALPSSLLALITNAALPVSSQNLNWPYNLPPDSKYHPEDEMLIKRDIDIQQKLQRKPLAGVRKMSGDPGEKFYLDYWIFGEEEELNSSMNSGNASLFIALDQPLRGHTHQPSPRRFARFVRLPGWHLFEKRDFQCPSGTTACTSIDRPNSCCSTGSTCQLVQDTGMGDVGCCPDGQVCTDSLSTCDSGFTSCPDDGGGCCLPGYACFDVGCVQTSTATILTNPTPSTTTVTSYTTITPSISTPSSTSITTSASTPIPSTLPPEISTVTRTVTVTSSAPSSSTCSSGYRSCPASLGGGCCPTDRECGSANCPESTSATPIPPVRPTSLTTTVETTTAPAPTTSSSSTSVSGCPTGFYACSAYYVGGCCQIGRDCASTSCPTSASTTLVDSGTLTIVAPTGSGITAPGTLLTGACAQGWSTCAPDLGGGCCPSGYQCGVASCAASVTGGSNVGKMPPNSARRRFNVESWFLILLPCCLAGLLLGCVVL</sequence>
<evidence type="ECO:0000256" key="1">
    <source>
        <dbReference type="ARBA" id="ARBA00004255"/>
    </source>
</evidence>
<evidence type="ECO:0000256" key="9">
    <source>
        <dbReference type="ARBA" id="ARBA00023136"/>
    </source>
</evidence>
<keyword evidence="4" id="KW-0963">Cytoplasm</keyword>
<dbReference type="Pfam" id="PF01602">
    <property type="entry name" value="Adaptin_N"/>
    <property type="match status" value="1"/>
</dbReference>
<dbReference type="OrthoDB" id="10261439at2759"/>
<feature type="compositionally biased region" description="Basic and acidic residues" evidence="11">
    <location>
        <begin position="494"/>
        <end position="507"/>
    </location>
</feature>
<keyword evidence="7" id="KW-0653">Protein transport</keyword>
<evidence type="ECO:0000256" key="10">
    <source>
        <dbReference type="ARBA" id="ARBA00023329"/>
    </source>
</evidence>
<dbReference type="GO" id="GO:0000139">
    <property type="term" value="C:Golgi membrane"/>
    <property type="evidence" value="ECO:0007669"/>
    <property type="project" value="UniProtKB-SubCell"/>
</dbReference>
<protein>
    <submittedName>
        <fullName evidence="16">Rhinocladiella mackenziei CBS 650.93 unplaced genomic scaffold supercont1.11, whole genome shotgun sequence</fullName>
    </submittedName>
</protein>
<feature type="domain" description="Clathrin/coatomer adaptor adaptin-like N-terminal" evidence="13">
    <location>
        <begin position="20"/>
        <end position="490"/>
    </location>
</feature>
<keyword evidence="6" id="KW-0931">ER-Golgi transport</keyword>
<evidence type="ECO:0000256" key="11">
    <source>
        <dbReference type="SAM" id="MobiDB-lite"/>
    </source>
</evidence>
<evidence type="ECO:0000256" key="2">
    <source>
        <dbReference type="ARBA" id="ARBA00004347"/>
    </source>
</evidence>
<evidence type="ECO:0000256" key="3">
    <source>
        <dbReference type="ARBA" id="ARBA00022448"/>
    </source>
</evidence>
<organism evidence="16 17">
    <name type="scientific">Rhinocladiella mackenziei CBS 650.93</name>
    <dbReference type="NCBI Taxonomy" id="1442369"/>
    <lineage>
        <taxon>Eukaryota</taxon>
        <taxon>Fungi</taxon>
        <taxon>Dikarya</taxon>
        <taxon>Ascomycota</taxon>
        <taxon>Pezizomycotina</taxon>
        <taxon>Eurotiomycetes</taxon>
        <taxon>Chaetothyriomycetidae</taxon>
        <taxon>Chaetothyriales</taxon>
        <taxon>Herpotrichiellaceae</taxon>
        <taxon>Rhinocladiella</taxon>
    </lineage>
</organism>
<evidence type="ECO:0000259" key="13">
    <source>
        <dbReference type="Pfam" id="PF01602"/>
    </source>
</evidence>
<feature type="domain" description="Coatomer beta subunit appendage platform" evidence="15">
    <location>
        <begin position="822"/>
        <end position="946"/>
    </location>
</feature>
<evidence type="ECO:0000256" key="5">
    <source>
        <dbReference type="ARBA" id="ARBA00022737"/>
    </source>
</evidence>
<dbReference type="Proteomes" id="UP000053617">
    <property type="component" value="Unassembled WGS sequence"/>
</dbReference>